<evidence type="ECO:0000313" key="1">
    <source>
        <dbReference type="EMBL" id="KHN86828.1"/>
    </source>
</evidence>
<proteinExistence type="predicted"/>
<sequence length="74" mass="7930">MTTNDERGAACLADGHALGKAHWSAGQLAHSGTLRCPFMHSFVCYALRSYVIRLPTIDARGGGTPPESVKVFLN</sequence>
<organism evidence="1 2">
    <name type="scientific">Toxocara canis</name>
    <name type="common">Canine roundworm</name>
    <dbReference type="NCBI Taxonomy" id="6265"/>
    <lineage>
        <taxon>Eukaryota</taxon>
        <taxon>Metazoa</taxon>
        <taxon>Ecdysozoa</taxon>
        <taxon>Nematoda</taxon>
        <taxon>Chromadorea</taxon>
        <taxon>Rhabditida</taxon>
        <taxon>Spirurina</taxon>
        <taxon>Ascaridomorpha</taxon>
        <taxon>Ascaridoidea</taxon>
        <taxon>Toxocaridae</taxon>
        <taxon>Toxocara</taxon>
    </lineage>
</organism>
<reference evidence="1 2" key="1">
    <citation type="submission" date="2014-11" db="EMBL/GenBank/DDBJ databases">
        <title>Genetic blueprint of the zoonotic pathogen Toxocara canis.</title>
        <authorList>
            <person name="Zhu X.-Q."/>
            <person name="Korhonen P.K."/>
            <person name="Cai H."/>
            <person name="Young N.D."/>
            <person name="Nejsum P."/>
            <person name="von Samson-Himmelstjerna G."/>
            <person name="Boag P.R."/>
            <person name="Tan P."/>
            <person name="Li Q."/>
            <person name="Min J."/>
            <person name="Yang Y."/>
            <person name="Wang X."/>
            <person name="Fang X."/>
            <person name="Hall R.S."/>
            <person name="Hofmann A."/>
            <person name="Sternberg P.W."/>
            <person name="Jex A.R."/>
            <person name="Gasser R.B."/>
        </authorList>
    </citation>
    <scope>NUCLEOTIDE SEQUENCE [LARGE SCALE GENOMIC DNA]</scope>
    <source>
        <strain evidence="1">PN_DK_2014</strain>
    </source>
</reference>
<dbReference type="Proteomes" id="UP000031036">
    <property type="component" value="Unassembled WGS sequence"/>
</dbReference>
<dbReference type="EMBL" id="JPKZ01000517">
    <property type="protein sequence ID" value="KHN86828.1"/>
    <property type="molecule type" value="Genomic_DNA"/>
</dbReference>
<protein>
    <submittedName>
        <fullName evidence="1">Uncharacterized protein</fullName>
    </submittedName>
</protein>
<comment type="caution">
    <text evidence="1">The sequence shown here is derived from an EMBL/GenBank/DDBJ whole genome shotgun (WGS) entry which is preliminary data.</text>
</comment>
<gene>
    <name evidence="1" type="ORF">Tcan_07822</name>
</gene>
<keyword evidence="2" id="KW-1185">Reference proteome</keyword>
<evidence type="ECO:0000313" key="2">
    <source>
        <dbReference type="Proteomes" id="UP000031036"/>
    </source>
</evidence>
<dbReference type="AlphaFoldDB" id="A0A0B2VYW4"/>
<accession>A0A0B2VYW4</accession>
<name>A0A0B2VYW4_TOXCA</name>